<dbReference type="InterPro" id="IPR036515">
    <property type="entry name" value="Transposase_17_sf"/>
</dbReference>
<gene>
    <name evidence="2" type="ORF">AMOR_02700</name>
</gene>
<accession>A0ABM7WP94</accession>
<dbReference type="Gene3D" id="3.30.70.1290">
    <property type="entry name" value="Transposase IS200-like"/>
    <property type="match status" value="1"/>
</dbReference>
<feature type="domain" description="Transposase IS200-like" evidence="1">
    <location>
        <begin position="39"/>
        <end position="154"/>
    </location>
</feature>
<reference evidence="3" key="1">
    <citation type="journal article" date="2022" name="Int. J. Syst. Evol. Microbiol.">
        <title>Anaeromyxobacter oryzae sp. nov., Anaeromyxobacter diazotrophicus sp. nov. and Anaeromyxobacter paludicola sp. nov., isolated from paddy soils.</title>
        <authorList>
            <person name="Itoh H."/>
            <person name="Xu Z."/>
            <person name="Mise K."/>
            <person name="Masuda Y."/>
            <person name="Ushijima N."/>
            <person name="Hayakawa C."/>
            <person name="Shiratori Y."/>
            <person name="Senoo K."/>
        </authorList>
    </citation>
    <scope>NUCLEOTIDE SEQUENCE [LARGE SCALE GENOMIC DNA]</scope>
    <source>
        <strain evidence="3">Red232</strain>
    </source>
</reference>
<dbReference type="SMART" id="SM01321">
    <property type="entry name" value="Y1_Tnp"/>
    <property type="match status" value="1"/>
</dbReference>
<organism evidence="2 3">
    <name type="scientific">Anaeromyxobacter oryzae</name>
    <dbReference type="NCBI Taxonomy" id="2918170"/>
    <lineage>
        <taxon>Bacteria</taxon>
        <taxon>Pseudomonadati</taxon>
        <taxon>Myxococcota</taxon>
        <taxon>Myxococcia</taxon>
        <taxon>Myxococcales</taxon>
        <taxon>Cystobacterineae</taxon>
        <taxon>Anaeromyxobacteraceae</taxon>
        <taxon>Anaeromyxobacter</taxon>
    </lineage>
</organism>
<protein>
    <recommendedName>
        <fullName evidence="1">Transposase IS200-like domain-containing protein</fullName>
    </recommendedName>
</protein>
<evidence type="ECO:0000313" key="2">
    <source>
        <dbReference type="EMBL" id="BDG01274.1"/>
    </source>
</evidence>
<dbReference type="PANTHER" id="PTHR34322">
    <property type="entry name" value="TRANSPOSASE, Y1_TNP DOMAIN-CONTAINING"/>
    <property type="match status" value="1"/>
</dbReference>
<evidence type="ECO:0000259" key="1">
    <source>
        <dbReference type="SMART" id="SM01321"/>
    </source>
</evidence>
<dbReference type="PANTHER" id="PTHR34322:SF2">
    <property type="entry name" value="TRANSPOSASE IS200-LIKE DOMAIN-CONTAINING PROTEIN"/>
    <property type="match status" value="1"/>
</dbReference>
<keyword evidence="3" id="KW-1185">Reference proteome</keyword>
<dbReference type="SUPFAM" id="SSF143422">
    <property type="entry name" value="Transposase IS200-like"/>
    <property type="match status" value="1"/>
</dbReference>
<dbReference type="EMBL" id="AP025591">
    <property type="protein sequence ID" value="BDG01274.1"/>
    <property type="molecule type" value="Genomic_DNA"/>
</dbReference>
<name>A0ABM7WP94_9BACT</name>
<dbReference type="Proteomes" id="UP001162891">
    <property type="component" value="Chromosome"/>
</dbReference>
<proteinExistence type="predicted"/>
<sequence length="231" mass="25363">MKIAQRSFEFTSWGGARKGAGRPRKPGARLRHAARAPLASRFPVLVTMRAVAGSPNLRRGAAYAAVEAAIGAANLGGGVRIVHFSVQTNHVHLVGEAVGTSELSRGLQGLSIRIARGVNRATRRRGKLWADRYHARVLRTPREVRNALCYVLQNARRHSDVRRGIVEPGWIDPCSSGRWFEAWRGEHRAAPRTDAVAEPPPVAAPRTWLLSTGWRRWGLIDVDEVPPAAFG</sequence>
<evidence type="ECO:0000313" key="3">
    <source>
        <dbReference type="Proteomes" id="UP001162891"/>
    </source>
</evidence>
<dbReference type="InterPro" id="IPR002686">
    <property type="entry name" value="Transposase_17"/>
</dbReference>